<dbReference type="PANTHER" id="PTHR28071:SF1">
    <property type="entry name" value="REDOX PROTEIN FMP46, MITOCHONDRIAL-RELATED"/>
    <property type="match status" value="1"/>
</dbReference>
<organism evidence="7 8">
    <name type="scientific">Cylindrobasidium torrendii FP15055 ss-10</name>
    <dbReference type="NCBI Taxonomy" id="1314674"/>
    <lineage>
        <taxon>Eukaryota</taxon>
        <taxon>Fungi</taxon>
        <taxon>Dikarya</taxon>
        <taxon>Basidiomycota</taxon>
        <taxon>Agaricomycotina</taxon>
        <taxon>Agaricomycetes</taxon>
        <taxon>Agaricomycetidae</taxon>
        <taxon>Agaricales</taxon>
        <taxon>Marasmiineae</taxon>
        <taxon>Physalacriaceae</taxon>
        <taxon>Cylindrobasidium</taxon>
    </lineage>
</organism>
<dbReference type="InterPro" id="IPR012882">
    <property type="entry name" value="Fmp46"/>
</dbReference>
<gene>
    <name evidence="7" type="ORF">CYLTODRAFT_484596</name>
</gene>
<dbReference type="GO" id="GO:0005739">
    <property type="term" value="C:mitochondrion"/>
    <property type="evidence" value="ECO:0007669"/>
    <property type="project" value="UniProtKB-SubCell"/>
</dbReference>
<dbReference type="STRING" id="1314674.A0A0D7BV42"/>
<comment type="subcellular location">
    <subcellularLocation>
        <location evidence="2">Mitochondrion</location>
    </subcellularLocation>
</comment>
<keyword evidence="4" id="KW-0809">Transit peptide</keyword>
<proteinExistence type="inferred from homology"/>
<evidence type="ECO:0000256" key="3">
    <source>
        <dbReference type="ARBA" id="ARBA00009734"/>
    </source>
</evidence>
<reference evidence="7 8" key="1">
    <citation type="journal article" date="2015" name="Fungal Genet. Biol.">
        <title>Evolution of novel wood decay mechanisms in Agaricales revealed by the genome sequences of Fistulina hepatica and Cylindrobasidium torrendii.</title>
        <authorList>
            <person name="Floudas D."/>
            <person name="Held B.W."/>
            <person name="Riley R."/>
            <person name="Nagy L.G."/>
            <person name="Koehler G."/>
            <person name="Ransdell A.S."/>
            <person name="Younus H."/>
            <person name="Chow J."/>
            <person name="Chiniquy J."/>
            <person name="Lipzen A."/>
            <person name="Tritt A."/>
            <person name="Sun H."/>
            <person name="Haridas S."/>
            <person name="LaButti K."/>
            <person name="Ohm R.A."/>
            <person name="Kues U."/>
            <person name="Blanchette R.A."/>
            <person name="Grigoriev I.V."/>
            <person name="Minto R.E."/>
            <person name="Hibbett D.S."/>
        </authorList>
    </citation>
    <scope>NUCLEOTIDE SEQUENCE [LARGE SCALE GENOMIC DNA]</scope>
    <source>
        <strain evidence="7 8">FP15055 ss-10</strain>
    </source>
</reference>
<dbReference type="Proteomes" id="UP000054007">
    <property type="component" value="Unassembled WGS sequence"/>
</dbReference>
<name>A0A0D7BV42_9AGAR</name>
<keyword evidence="8" id="KW-1185">Reference proteome</keyword>
<dbReference type="EMBL" id="KN880431">
    <property type="protein sequence ID" value="KIY74272.1"/>
    <property type="molecule type" value="Genomic_DNA"/>
</dbReference>
<dbReference type="GO" id="GO:0016491">
    <property type="term" value="F:oxidoreductase activity"/>
    <property type="evidence" value="ECO:0007669"/>
    <property type="project" value="UniProtKB-KW"/>
</dbReference>
<comment type="function">
    <text evidence="1">Putative mitochondrial redox protein which could be involved in the reduction of small toxic molecules.</text>
</comment>
<protein>
    <recommendedName>
        <fullName evidence="9">Thioredoxin-like protein</fullName>
    </recommendedName>
</protein>
<dbReference type="Pfam" id="PF07955">
    <property type="entry name" value="DUF1687"/>
    <property type="match status" value="1"/>
</dbReference>
<evidence type="ECO:0000256" key="5">
    <source>
        <dbReference type="ARBA" id="ARBA00023002"/>
    </source>
</evidence>
<evidence type="ECO:0000256" key="6">
    <source>
        <dbReference type="ARBA" id="ARBA00023128"/>
    </source>
</evidence>
<dbReference type="PANTHER" id="PTHR28071">
    <property type="entry name" value="REDOX PROTEIN FMP46, MITOCHONDRIAL-RELATED"/>
    <property type="match status" value="1"/>
</dbReference>
<dbReference type="SUPFAM" id="SSF52833">
    <property type="entry name" value="Thioredoxin-like"/>
    <property type="match status" value="1"/>
</dbReference>
<dbReference type="InterPro" id="IPR036249">
    <property type="entry name" value="Thioredoxin-like_sf"/>
</dbReference>
<accession>A0A0D7BV42</accession>
<evidence type="ECO:0000256" key="2">
    <source>
        <dbReference type="ARBA" id="ARBA00004173"/>
    </source>
</evidence>
<sequence length="130" mass="14442">MSFLSSLRGGRVISIYHNPAMEVSKQAVQLLRSATTGPYPPSDAKNPPLNFQLDVETDQPTPEQMATIRQYLDPSSPRPGPANYPIIVDWFGGKAFAGQSSMDGASKILEELQKERDASFAGRARKWKFW</sequence>
<evidence type="ECO:0000313" key="8">
    <source>
        <dbReference type="Proteomes" id="UP000054007"/>
    </source>
</evidence>
<evidence type="ECO:0008006" key="9">
    <source>
        <dbReference type="Google" id="ProtNLM"/>
    </source>
</evidence>
<evidence type="ECO:0000313" key="7">
    <source>
        <dbReference type="EMBL" id="KIY74272.1"/>
    </source>
</evidence>
<keyword evidence="6" id="KW-0496">Mitochondrion</keyword>
<comment type="similarity">
    <text evidence="3">Belongs to the FMP46 family.</text>
</comment>
<keyword evidence="5" id="KW-0560">Oxidoreductase</keyword>
<dbReference type="Gene3D" id="3.40.30.10">
    <property type="entry name" value="Glutaredoxin"/>
    <property type="match status" value="1"/>
</dbReference>
<dbReference type="OrthoDB" id="59229at2759"/>
<evidence type="ECO:0000256" key="1">
    <source>
        <dbReference type="ARBA" id="ARBA00002963"/>
    </source>
</evidence>
<dbReference type="AlphaFoldDB" id="A0A0D7BV42"/>
<evidence type="ECO:0000256" key="4">
    <source>
        <dbReference type="ARBA" id="ARBA00022946"/>
    </source>
</evidence>